<gene>
    <name evidence="2" type="ORF">DR950_01510</name>
</gene>
<dbReference type="AlphaFoldDB" id="A0A372ZLC5"/>
<proteinExistence type="predicted"/>
<dbReference type="EMBL" id="QVIG01000001">
    <property type="protein sequence ID" value="RGD56646.1"/>
    <property type="molecule type" value="Genomic_DNA"/>
</dbReference>
<evidence type="ECO:0000256" key="1">
    <source>
        <dbReference type="SAM" id="MobiDB-lite"/>
    </source>
</evidence>
<keyword evidence="3" id="KW-1185">Reference proteome</keyword>
<accession>A0A372ZLC5</accession>
<dbReference type="InterPro" id="IPR035948">
    <property type="entry name" value="YwqG-like_sf"/>
</dbReference>
<dbReference type="Gene3D" id="2.30.320.10">
    <property type="entry name" value="YwqG-like"/>
    <property type="match status" value="1"/>
</dbReference>
<feature type="region of interest" description="Disordered" evidence="1">
    <location>
        <begin position="245"/>
        <end position="269"/>
    </location>
</feature>
<comment type="caution">
    <text evidence="2">The sequence shown here is derived from an EMBL/GenBank/DDBJ whole genome shotgun (WGS) entry which is preliminary data.</text>
</comment>
<evidence type="ECO:0000313" key="3">
    <source>
        <dbReference type="Proteomes" id="UP000263377"/>
    </source>
</evidence>
<dbReference type="RefSeq" id="WP_074001063.1">
    <property type="nucleotide sequence ID" value="NZ_QVIG01000001.1"/>
</dbReference>
<dbReference type="Proteomes" id="UP000263377">
    <property type="component" value="Unassembled WGS sequence"/>
</dbReference>
<name>A0A372ZLC5_9ACTN</name>
<protein>
    <submittedName>
        <fullName evidence="2">DUF1963 domain-containing protein</fullName>
    </submittedName>
</protein>
<reference evidence="2 3" key="1">
    <citation type="submission" date="2018-08" db="EMBL/GenBank/DDBJ databases">
        <title>Diversity &amp; Physiological Properties of Lignin-Decomposing Actinobacteria from Soil.</title>
        <authorList>
            <person name="Roh S.G."/>
            <person name="Kim S.B."/>
        </authorList>
    </citation>
    <scope>NUCLEOTIDE SEQUENCE [LARGE SCALE GENOMIC DNA]</scope>
    <source>
        <strain evidence="2 3">MMS17-GH009</strain>
    </source>
</reference>
<feature type="compositionally biased region" description="Basic and acidic residues" evidence="1">
    <location>
        <begin position="254"/>
        <end position="263"/>
    </location>
</feature>
<dbReference type="SUPFAM" id="SSF103032">
    <property type="entry name" value="Hypothetical protein YwqG"/>
    <property type="match status" value="1"/>
</dbReference>
<evidence type="ECO:0000313" key="2">
    <source>
        <dbReference type="EMBL" id="RGD56646.1"/>
    </source>
</evidence>
<sequence>MTRTTPKRAVDLEQLFPELVPLRRDAVRLHPRAGSPSAAESSVGGPPLWPADEPWPLCPSTSHPGEWGGPAAEGPVPLVPVVQIHRRDVPQLAFPAGTDLLQVLWCPFIIGRCPTATPLVRWRSSEEVGPALAAVPPTVGTAPKDSIPAPCVLHPEPVVDYPSWDMPEDLGPELRVRMEELRARTGLRYGYHLAEAPGIKLGGYPGWTQEPCWPDCPTCGRTMEHLLTVSSWEYDGQSYRTWLPLEDRDDETGEERRDADGGRGAHSPAGLMIGDAGGVYVFECRSCPDRPVDHHWDCS</sequence>
<organism evidence="2 3">
    <name type="scientific">Kitasatospora xanthocidica</name>
    <dbReference type="NCBI Taxonomy" id="83382"/>
    <lineage>
        <taxon>Bacteria</taxon>
        <taxon>Bacillati</taxon>
        <taxon>Actinomycetota</taxon>
        <taxon>Actinomycetes</taxon>
        <taxon>Kitasatosporales</taxon>
        <taxon>Streptomycetaceae</taxon>
        <taxon>Kitasatospora</taxon>
    </lineage>
</organism>